<dbReference type="Pfam" id="PF23202">
    <property type="entry name" value="PAH_ZNF598"/>
    <property type="match status" value="1"/>
</dbReference>
<evidence type="ECO:0000313" key="4">
    <source>
        <dbReference type="Proteomes" id="UP000283543"/>
    </source>
</evidence>
<evidence type="ECO:0000313" key="3">
    <source>
        <dbReference type="EMBL" id="RHY52068.1"/>
    </source>
</evidence>
<sequence length="547" mass="60364">MDQPPRVEMILRLDIIVNSFRFIGKTPEFQLGCIAHCATARSASELDQIEWVVYKSFEECQVFDTRMRSGALSSCMAAIPFVPLYKTKTFFGQSMKPSFLATRQRDLQEYFSRVTGIPGVTHFQTPEGSSALAEFVLVHANVAFDRPPFHAPSSSSLRSSLISHRPSSFSNAVLHSQMTTMTPIDDPPPTTIGTPRTSDESSASSSDDELHLTEAQQAELQALIFQRITDHAGADAVKVFQKRARRFGKAVDGAVPAAGADFYAFMVDTFGIEFCQWLVPSLAALLPDKQKRHALTLAMTPSPAPTVRLLPATHSTWPSWSHVDEDPPAVPPPHRPTTRTRPASDAAIPSSRGTRPPSRSRPQSLNAKQVLAKVRDLVDGDERRVEEFRYMTKELRAHRTSPAQYAQFVVYSFGADASKDVLVSVADAMADNQIQEDLHAAAAAASLGAPTLGASFHQKRDQLARRKSMDRPASFTRRSSSISSFGAFEDEYMVRTTNGPRGYDPQGNSDDHDDDDHDDEAKDVTSDKKILNRLRHQGAVNLMSFKA</sequence>
<dbReference type="GO" id="GO:0061630">
    <property type="term" value="F:ubiquitin protein ligase activity"/>
    <property type="evidence" value="ECO:0007669"/>
    <property type="project" value="InterPro"/>
</dbReference>
<name>A0A418BSI8_APHAT</name>
<feature type="compositionally biased region" description="Basic and acidic residues" evidence="1">
    <location>
        <begin position="519"/>
        <end position="530"/>
    </location>
</feature>
<proteinExistence type="predicted"/>
<protein>
    <recommendedName>
        <fullName evidence="2">ZNF598/HEL2 PAH domain-containing protein</fullName>
    </recommendedName>
</protein>
<dbReference type="GO" id="GO:0016567">
    <property type="term" value="P:protein ubiquitination"/>
    <property type="evidence" value="ECO:0007669"/>
    <property type="project" value="TreeGrafter"/>
</dbReference>
<dbReference type="PANTHER" id="PTHR22938">
    <property type="entry name" value="ZINC FINGER PROTEIN 598"/>
    <property type="match status" value="1"/>
</dbReference>
<feature type="region of interest" description="Disordered" evidence="1">
    <location>
        <begin position="496"/>
        <end position="531"/>
    </location>
</feature>
<dbReference type="InterPro" id="IPR044288">
    <property type="entry name" value="ZNF598/HEL2"/>
</dbReference>
<dbReference type="Gene3D" id="3.30.1520.10">
    <property type="entry name" value="Phox-like domain"/>
    <property type="match status" value="1"/>
</dbReference>
<dbReference type="PANTHER" id="PTHR22938:SF0">
    <property type="entry name" value="E3 UBIQUITIN-PROTEIN LIGASE ZNF598"/>
    <property type="match status" value="1"/>
</dbReference>
<organism evidence="3 4">
    <name type="scientific">Aphanomyces astaci</name>
    <name type="common">Crayfish plague agent</name>
    <dbReference type="NCBI Taxonomy" id="112090"/>
    <lineage>
        <taxon>Eukaryota</taxon>
        <taxon>Sar</taxon>
        <taxon>Stramenopiles</taxon>
        <taxon>Oomycota</taxon>
        <taxon>Saprolegniomycetes</taxon>
        <taxon>Saprolegniales</taxon>
        <taxon>Verrucalvaceae</taxon>
        <taxon>Aphanomyces</taxon>
    </lineage>
</organism>
<evidence type="ECO:0000256" key="1">
    <source>
        <dbReference type="SAM" id="MobiDB-lite"/>
    </source>
</evidence>
<feature type="domain" description="ZNF598/HEL2 PAH" evidence="2">
    <location>
        <begin position="368"/>
        <end position="442"/>
    </location>
</feature>
<dbReference type="GO" id="GO:0035091">
    <property type="term" value="F:phosphatidylinositol binding"/>
    <property type="evidence" value="ECO:0007669"/>
    <property type="project" value="InterPro"/>
</dbReference>
<dbReference type="VEuPathDB" id="FungiDB:H257_10128"/>
<dbReference type="EMBL" id="QUTB01006017">
    <property type="protein sequence ID" value="RHY52068.1"/>
    <property type="molecule type" value="Genomic_DNA"/>
</dbReference>
<dbReference type="InterPro" id="IPR036871">
    <property type="entry name" value="PX_dom_sf"/>
</dbReference>
<dbReference type="SUPFAM" id="SSF64268">
    <property type="entry name" value="PX domain"/>
    <property type="match status" value="1"/>
</dbReference>
<comment type="caution">
    <text evidence="3">The sequence shown here is derived from an EMBL/GenBank/DDBJ whole genome shotgun (WGS) entry which is preliminary data.</text>
</comment>
<dbReference type="Proteomes" id="UP000283543">
    <property type="component" value="Unassembled WGS sequence"/>
</dbReference>
<accession>A0A418BSI8</accession>
<feature type="region of interest" description="Disordered" evidence="1">
    <location>
        <begin position="179"/>
        <end position="210"/>
    </location>
</feature>
<reference evidence="3 4" key="1">
    <citation type="submission" date="2018-08" db="EMBL/GenBank/DDBJ databases">
        <title>Aphanomyces genome sequencing and annotation.</title>
        <authorList>
            <person name="Minardi D."/>
            <person name="Oidtmann B."/>
            <person name="Van Der Giezen M."/>
            <person name="Studholme D.J."/>
        </authorList>
    </citation>
    <scope>NUCLEOTIDE SEQUENCE [LARGE SCALE GENOMIC DNA]</scope>
    <source>
        <strain evidence="3 4">Si</strain>
    </source>
</reference>
<feature type="compositionally biased region" description="Low complexity" evidence="1">
    <location>
        <begin position="349"/>
        <end position="362"/>
    </location>
</feature>
<dbReference type="InterPro" id="IPR057634">
    <property type="entry name" value="PAH_ZNF598/HEL2"/>
</dbReference>
<feature type="region of interest" description="Disordered" evidence="1">
    <location>
        <begin position="318"/>
        <end position="368"/>
    </location>
</feature>
<feature type="compositionally biased region" description="Low complexity" evidence="1">
    <location>
        <begin position="191"/>
        <end position="205"/>
    </location>
</feature>
<dbReference type="GO" id="GO:0072344">
    <property type="term" value="P:rescue of stalled ribosome"/>
    <property type="evidence" value="ECO:0007669"/>
    <property type="project" value="InterPro"/>
</dbReference>
<gene>
    <name evidence="3" type="ORF">DYB34_003493</name>
</gene>
<dbReference type="AlphaFoldDB" id="A0A418BSI8"/>
<dbReference type="GO" id="GO:0043022">
    <property type="term" value="F:ribosome binding"/>
    <property type="evidence" value="ECO:0007669"/>
    <property type="project" value="TreeGrafter"/>
</dbReference>
<evidence type="ECO:0000259" key="2">
    <source>
        <dbReference type="Pfam" id="PF23202"/>
    </source>
</evidence>